<dbReference type="SUPFAM" id="SSF52540">
    <property type="entry name" value="P-loop containing nucleoside triphosphate hydrolases"/>
    <property type="match status" value="1"/>
</dbReference>
<feature type="domain" description="GED" evidence="11">
    <location>
        <begin position="562"/>
        <end position="652"/>
    </location>
</feature>
<dbReference type="PANTHER" id="PTHR11566:SF212">
    <property type="entry name" value="DYNAMIN"/>
    <property type="match status" value="1"/>
</dbReference>
<dbReference type="SMART" id="SM00053">
    <property type="entry name" value="DYNc"/>
    <property type="match status" value="1"/>
</dbReference>
<evidence type="ECO:0000259" key="11">
    <source>
        <dbReference type="PROSITE" id="PS51388"/>
    </source>
</evidence>
<feature type="region of interest" description="Disordered" evidence="10">
    <location>
        <begin position="663"/>
        <end position="684"/>
    </location>
</feature>
<comment type="similarity">
    <text evidence="9">Belongs to the TRAFAC class dynamin-like GTPase superfamily. Dynamin/Fzo/YdjA family.</text>
</comment>
<dbReference type="Proteomes" id="UP000887575">
    <property type="component" value="Unassembled WGS sequence"/>
</dbReference>
<dbReference type="AlphaFoldDB" id="A0AAF3EX40"/>
<keyword evidence="4 9" id="KW-0547">Nucleotide-binding</keyword>
<evidence type="ECO:0000256" key="7">
    <source>
        <dbReference type="ARBA" id="ARBA00023175"/>
    </source>
</evidence>
<keyword evidence="7" id="KW-0505">Motor protein</keyword>
<evidence type="ECO:0000259" key="12">
    <source>
        <dbReference type="PROSITE" id="PS51718"/>
    </source>
</evidence>
<dbReference type="PROSITE" id="PS51718">
    <property type="entry name" value="G_DYNAMIN_2"/>
    <property type="match status" value="1"/>
</dbReference>
<dbReference type="CDD" id="cd08771">
    <property type="entry name" value="DLP_1"/>
    <property type="match status" value="1"/>
</dbReference>
<dbReference type="GO" id="GO:0098793">
    <property type="term" value="C:presynapse"/>
    <property type="evidence" value="ECO:0007669"/>
    <property type="project" value="GOC"/>
</dbReference>
<dbReference type="InterPro" id="IPR030381">
    <property type="entry name" value="G_DYNAMIN_dom"/>
</dbReference>
<dbReference type="Pfam" id="PF01031">
    <property type="entry name" value="Dynamin_M"/>
    <property type="match status" value="1"/>
</dbReference>
<evidence type="ECO:0000256" key="2">
    <source>
        <dbReference type="ARBA" id="ARBA00022583"/>
    </source>
</evidence>
<dbReference type="GO" id="GO:0016185">
    <property type="term" value="P:synaptic vesicle budding from presynaptic endocytic zone membrane"/>
    <property type="evidence" value="ECO:0007669"/>
    <property type="project" value="TreeGrafter"/>
</dbReference>
<feature type="domain" description="Dynamin-type G" evidence="12">
    <location>
        <begin position="30"/>
        <end position="297"/>
    </location>
</feature>
<name>A0AAF3EX40_9BILA</name>
<evidence type="ECO:0000256" key="6">
    <source>
        <dbReference type="ARBA" id="ARBA00023134"/>
    </source>
</evidence>
<dbReference type="InterPro" id="IPR022812">
    <property type="entry name" value="Dynamin"/>
</dbReference>
<dbReference type="PROSITE" id="PS51388">
    <property type="entry name" value="GED"/>
    <property type="match status" value="1"/>
</dbReference>
<dbReference type="InterPro" id="IPR003130">
    <property type="entry name" value="GED"/>
</dbReference>
<proteinExistence type="inferred from homology"/>
<comment type="catalytic activity">
    <reaction evidence="8">
        <text>GTP + H2O = GDP + phosphate + H(+)</text>
        <dbReference type="Rhea" id="RHEA:19669"/>
        <dbReference type="ChEBI" id="CHEBI:15377"/>
        <dbReference type="ChEBI" id="CHEBI:15378"/>
        <dbReference type="ChEBI" id="CHEBI:37565"/>
        <dbReference type="ChEBI" id="CHEBI:43474"/>
        <dbReference type="ChEBI" id="CHEBI:58189"/>
        <dbReference type="EC" id="3.6.5.5"/>
    </reaction>
</comment>
<dbReference type="InterPro" id="IPR019762">
    <property type="entry name" value="Dynamin_GTPase_CS"/>
</dbReference>
<dbReference type="GO" id="GO:0008017">
    <property type="term" value="F:microtubule binding"/>
    <property type="evidence" value="ECO:0007669"/>
    <property type="project" value="TreeGrafter"/>
</dbReference>
<dbReference type="GO" id="GO:0003924">
    <property type="term" value="F:GTPase activity"/>
    <property type="evidence" value="ECO:0007669"/>
    <property type="project" value="InterPro"/>
</dbReference>
<accession>A0AAF3EX40</accession>
<evidence type="ECO:0000256" key="9">
    <source>
        <dbReference type="RuleBase" id="RU003932"/>
    </source>
</evidence>
<evidence type="ECO:0000313" key="14">
    <source>
        <dbReference type="WBParaSite" id="MBELARI_LOCUS18787"/>
    </source>
</evidence>
<dbReference type="PRINTS" id="PR00195">
    <property type="entry name" value="DYNAMIN"/>
</dbReference>
<evidence type="ECO:0000313" key="13">
    <source>
        <dbReference type="Proteomes" id="UP000887575"/>
    </source>
</evidence>
<dbReference type="GO" id="GO:0005886">
    <property type="term" value="C:plasma membrane"/>
    <property type="evidence" value="ECO:0007669"/>
    <property type="project" value="TreeGrafter"/>
</dbReference>
<keyword evidence="6 9" id="KW-0342">GTP-binding</keyword>
<sequence length="684" mass="77930">MTWNNAGMQSLIPVTNKVQDVLNKAGSSESFELPRIAVVGGQSSGKSSVLESLVGRDFLPRGNGIVTRVPLILKLIQDQTEFARFQHKENKTFTDFDQVRKEIEDETMRITNGSRNISPIPITLEVHSPHVLNLTLIDLPGIIKIPIEGQSEDIEEQIRDMILTYIKDDSCLILAVTPANQDLANSDALKIAKEVDPEGNRTIGVLTKIDLMDKGTDARDILENRGACPLKRGYIGVVNRSQKDINEKKNIKYCLDQEKKFFAQHPAYRHLTNKHGTPYLQQALNQQLMEHIRDSLPKFRKSLLQRFADVEPEALKYLSQQFDDRGESKMLTTRNKIVQQFIHDVEAAIDGSCSQIVSTKKLTRGAYINRIFHKKIPAQIDLANFLTPEMKRKIQITIENVHGVHVGHFIPDKAFRIITKELIESLRFAAQNCVKLVASEVSTTIKEAAASIKTYPRLRNEIEKIASTELLEKEKYAKSQISFMFDCELSYMNTNHVDFNAHDGQNGRDGLMVRPKPTQDQNHLLRDAIEHDELYDPEYPETERVDPLETEELEVNADSLEAKRVLGLVNGYLPIVTKTIRDLILKCIMLVVIDQLIGFLKAELLVRLDREDKSVLMEESELEVELREKTLREYEAITEALETINKTNMVKLDMSAKSAFQTFEAPETSRTDRESYRETEEIFD</sequence>
<evidence type="ECO:0000256" key="10">
    <source>
        <dbReference type="SAM" id="MobiDB-lite"/>
    </source>
</evidence>
<evidence type="ECO:0000256" key="8">
    <source>
        <dbReference type="ARBA" id="ARBA00048040"/>
    </source>
</evidence>
<organism evidence="13 14">
    <name type="scientific">Mesorhabditis belari</name>
    <dbReference type="NCBI Taxonomy" id="2138241"/>
    <lineage>
        <taxon>Eukaryota</taxon>
        <taxon>Metazoa</taxon>
        <taxon>Ecdysozoa</taxon>
        <taxon>Nematoda</taxon>
        <taxon>Chromadorea</taxon>
        <taxon>Rhabditida</taxon>
        <taxon>Rhabditina</taxon>
        <taxon>Rhabditomorpha</taxon>
        <taxon>Rhabditoidea</taxon>
        <taxon>Rhabditidae</taxon>
        <taxon>Mesorhabditinae</taxon>
        <taxon>Mesorhabditis</taxon>
    </lineage>
</organism>
<protein>
    <recommendedName>
        <fullName evidence="1">dynamin GTPase</fullName>
        <ecNumber evidence="1">3.6.5.5</ecNumber>
    </recommendedName>
</protein>
<dbReference type="InterPro" id="IPR027417">
    <property type="entry name" value="P-loop_NTPase"/>
</dbReference>
<keyword evidence="13" id="KW-1185">Reference proteome</keyword>
<dbReference type="InterPro" id="IPR020850">
    <property type="entry name" value="GED_dom"/>
</dbReference>
<keyword evidence="2" id="KW-0254">Endocytosis</keyword>
<keyword evidence="3" id="KW-0493">Microtubule</keyword>
<evidence type="ECO:0000256" key="5">
    <source>
        <dbReference type="ARBA" id="ARBA00022801"/>
    </source>
</evidence>
<evidence type="ECO:0000256" key="3">
    <source>
        <dbReference type="ARBA" id="ARBA00022701"/>
    </source>
</evidence>
<feature type="compositionally biased region" description="Basic and acidic residues" evidence="10">
    <location>
        <begin position="667"/>
        <end position="684"/>
    </location>
</feature>
<dbReference type="InterPro" id="IPR001401">
    <property type="entry name" value="Dynamin_GTPase"/>
</dbReference>
<dbReference type="EC" id="3.6.5.5" evidence="1"/>
<reference evidence="14" key="1">
    <citation type="submission" date="2024-02" db="UniProtKB">
        <authorList>
            <consortium name="WormBaseParasite"/>
        </authorList>
    </citation>
    <scope>IDENTIFICATION</scope>
</reference>
<keyword evidence="5" id="KW-0378">Hydrolase</keyword>
<dbReference type="GO" id="GO:0005525">
    <property type="term" value="F:GTP binding"/>
    <property type="evidence" value="ECO:0007669"/>
    <property type="project" value="UniProtKB-KW"/>
</dbReference>
<dbReference type="InterPro" id="IPR000375">
    <property type="entry name" value="Dynamin_stalk"/>
</dbReference>
<dbReference type="PANTHER" id="PTHR11566">
    <property type="entry name" value="DYNAMIN"/>
    <property type="match status" value="1"/>
</dbReference>
<evidence type="ECO:0000256" key="1">
    <source>
        <dbReference type="ARBA" id="ARBA00011980"/>
    </source>
</evidence>
<dbReference type="Pfam" id="PF02212">
    <property type="entry name" value="GED"/>
    <property type="match status" value="1"/>
</dbReference>
<dbReference type="InterPro" id="IPR045063">
    <property type="entry name" value="Dynamin_N"/>
</dbReference>
<dbReference type="Pfam" id="PF00350">
    <property type="entry name" value="Dynamin_N"/>
    <property type="match status" value="1"/>
</dbReference>
<dbReference type="FunFam" id="3.40.50.300:FF:000045">
    <property type="entry name" value="dynamin-1 isoform X2"/>
    <property type="match status" value="1"/>
</dbReference>
<evidence type="ECO:0000256" key="4">
    <source>
        <dbReference type="ARBA" id="ARBA00022741"/>
    </source>
</evidence>
<dbReference type="GO" id="GO:0005737">
    <property type="term" value="C:cytoplasm"/>
    <property type="evidence" value="ECO:0007669"/>
    <property type="project" value="TreeGrafter"/>
</dbReference>
<dbReference type="WBParaSite" id="MBELARI_LOCUS18787">
    <property type="protein sequence ID" value="MBELARI_LOCUS18787"/>
    <property type="gene ID" value="MBELARI_LOCUS18787"/>
</dbReference>
<dbReference type="PROSITE" id="PS00410">
    <property type="entry name" value="G_DYNAMIN_1"/>
    <property type="match status" value="1"/>
</dbReference>
<dbReference type="Gene3D" id="3.40.50.300">
    <property type="entry name" value="P-loop containing nucleotide triphosphate hydrolases"/>
    <property type="match status" value="1"/>
</dbReference>
<dbReference type="GO" id="GO:0005874">
    <property type="term" value="C:microtubule"/>
    <property type="evidence" value="ECO:0007669"/>
    <property type="project" value="UniProtKB-KW"/>
</dbReference>
<dbReference type="Gene3D" id="1.20.120.1240">
    <property type="entry name" value="Dynamin, middle domain"/>
    <property type="match status" value="1"/>
</dbReference>
<dbReference type="GO" id="GO:0031623">
    <property type="term" value="P:receptor internalization"/>
    <property type="evidence" value="ECO:0007669"/>
    <property type="project" value="TreeGrafter"/>
</dbReference>